<reference evidence="4 5" key="1">
    <citation type="submission" date="2020-08" db="EMBL/GenBank/DDBJ databases">
        <title>Sequencing the genomes of 1000 actinobacteria strains.</title>
        <authorList>
            <person name="Klenk H.-P."/>
        </authorList>
    </citation>
    <scope>NUCLEOTIDE SEQUENCE [LARGE SCALE GENOMIC DNA]</scope>
    <source>
        <strain evidence="4 5">DSM 45784</strain>
    </source>
</reference>
<sequence>MRIAELSRRADVPVPTIKYYLREGLLFPGERTSHNQAQYTEAHVRRLRLVRALIEVGGLSVAATREVLAKMYGPGMSVLDSAGKAQFAMVTPRPVIEDEAWEAATRHTDELIERLGWRVRATNPARQTLASALATLFRLGQTDQLKLLDGYARAARQVAEADLAQLRQEHDPDTLLETAVIWTALGDVVFSALRRFAQEDASYGAAAQERPAPNGTPEKPTTPSGQDTSGKPTAPSEGQAGRRR</sequence>
<dbReference type="GO" id="GO:0003677">
    <property type="term" value="F:DNA binding"/>
    <property type="evidence" value="ECO:0007669"/>
    <property type="project" value="UniProtKB-KW"/>
</dbReference>
<dbReference type="InterPro" id="IPR000551">
    <property type="entry name" value="MerR-type_HTH_dom"/>
</dbReference>
<feature type="region of interest" description="Disordered" evidence="2">
    <location>
        <begin position="201"/>
        <end position="244"/>
    </location>
</feature>
<protein>
    <submittedName>
        <fullName evidence="4">DNA-binding transcriptional MerR regulator</fullName>
    </submittedName>
</protein>
<dbReference type="SMART" id="SM00422">
    <property type="entry name" value="HTH_MERR"/>
    <property type="match status" value="1"/>
</dbReference>
<dbReference type="PANTHER" id="PTHR30204:SF98">
    <property type="entry name" value="HTH-TYPE TRANSCRIPTIONAL REGULATOR ADHR"/>
    <property type="match status" value="1"/>
</dbReference>
<dbReference type="InterPro" id="IPR047057">
    <property type="entry name" value="MerR_fam"/>
</dbReference>
<proteinExistence type="predicted"/>
<dbReference type="GO" id="GO:0003700">
    <property type="term" value="F:DNA-binding transcription factor activity"/>
    <property type="evidence" value="ECO:0007669"/>
    <property type="project" value="InterPro"/>
</dbReference>
<dbReference type="PRINTS" id="PR00040">
    <property type="entry name" value="HTHMERR"/>
</dbReference>
<evidence type="ECO:0000256" key="2">
    <source>
        <dbReference type="SAM" id="MobiDB-lite"/>
    </source>
</evidence>
<dbReference type="Gene3D" id="1.10.1660.10">
    <property type="match status" value="1"/>
</dbReference>
<organism evidence="4 5">
    <name type="scientific">Sphaerisporangium siamense</name>
    <dbReference type="NCBI Taxonomy" id="795645"/>
    <lineage>
        <taxon>Bacteria</taxon>
        <taxon>Bacillati</taxon>
        <taxon>Actinomycetota</taxon>
        <taxon>Actinomycetes</taxon>
        <taxon>Streptosporangiales</taxon>
        <taxon>Streptosporangiaceae</taxon>
        <taxon>Sphaerisporangium</taxon>
    </lineage>
</organism>
<accession>A0A7W7DEG6</accession>
<dbReference type="RefSeq" id="WP_184886575.1">
    <property type="nucleotide sequence ID" value="NZ_BOOV01000006.1"/>
</dbReference>
<gene>
    <name evidence="4" type="ORF">BJ982_006650</name>
</gene>
<dbReference type="AlphaFoldDB" id="A0A7W7DEG6"/>
<dbReference type="EMBL" id="JACHND010000001">
    <property type="protein sequence ID" value="MBB4705106.1"/>
    <property type="molecule type" value="Genomic_DNA"/>
</dbReference>
<dbReference type="PANTHER" id="PTHR30204">
    <property type="entry name" value="REDOX-CYCLING DRUG-SENSING TRANSCRIPTIONAL ACTIVATOR SOXR"/>
    <property type="match status" value="1"/>
</dbReference>
<dbReference type="Pfam" id="PF13411">
    <property type="entry name" value="MerR_1"/>
    <property type="match status" value="1"/>
</dbReference>
<keyword evidence="5" id="KW-1185">Reference proteome</keyword>
<keyword evidence="1 4" id="KW-0238">DNA-binding</keyword>
<evidence type="ECO:0000313" key="4">
    <source>
        <dbReference type="EMBL" id="MBB4705106.1"/>
    </source>
</evidence>
<dbReference type="CDD" id="cd04780">
    <property type="entry name" value="HTH_MerR-like_sg5"/>
    <property type="match status" value="1"/>
</dbReference>
<evidence type="ECO:0000259" key="3">
    <source>
        <dbReference type="PROSITE" id="PS50937"/>
    </source>
</evidence>
<evidence type="ECO:0000313" key="5">
    <source>
        <dbReference type="Proteomes" id="UP000542210"/>
    </source>
</evidence>
<name>A0A7W7DEG6_9ACTN</name>
<dbReference type="PROSITE" id="PS50937">
    <property type="entry name" value="HTH_MERR_2"/>
    <property type="match status" value="1"/>
</dbReference>
<comment type="caution">
    <text evidence="4">The sequence shown here is derived from an EMBL/GenBank/DDBJ whole genome shotgun (WGS) entry which is preliminary data.</text>
</comment>
<feature type="domain" description="HTH merR-type" evidence="3">
    <location>
        <begin position="1"/>
        <end position="70"/>
    </location>
</feature>
<dbReference type="InterPro" id="IPR009061">
    <property type="entry name" value="DNA-bd_dom_put_sf"/>
</dbReference>
<feature type="compositionally biased region" description="Polar residues" evidence="2">
    <location>
        <begin position="219"/>
        <end position="231"/>
    </location>
</feature>
<dbReference type="Proteomes" id="UP000542210">
    <property type="component" value="Unassembled WGS sequence"/>
</dbReference>
<dbReference type="SUPFAM" id="SSF46955">
    <property type="entry name" value="Putative DNA-binding domain"/>
    <property type="match status" value="1"/>
</dbReference>
<evidence type="ECO:0000256" key="1">
    <source>
        <dbReference type="ARBA" id="ARBA00023125"/>
    </source>
</evidence>